<keyword evidence="2" id="KW-0808">Transferase</keyword>
<organism evidence="2">
    <name type="scientific">Tanacetum cinerariifolium</name>
    <name type="common">Dalmatian daisy</name>
    <name type="synonym">Chrysanthemum cinerariifolium</name>
    <dbReference type="NCBI Taxonomy" id="118510"/>
    <lineage>
        <taxon>Eukaryota</taxon>
        <taxon>Viridiplantae</taxon>
        <taxon>Streptophyta</taxon>
        <taxon>Embryophyta</taxon>
        <taxon>Tracheophyta</taxon>
        <taxon>Spermatophyta</taxon>
        <taxon>Magnoliopsida</taxon>
        <taxon>eudicotyledons</taxon>
        <taxon>Gunneridae</taxon>
        <taxon>Pentapetalae</taxon>
        <taxon>asterids</taxon>
        <taxon>campanulids</taxon>
        <taxon>Asterales</taxon>
        <taxon>Asteraceae</taxon>
        <taxon>Asteroideae</taxon>
        <taxon>Anthemideae</taxon>
        <taxon>Anthemidinae</taxon>
        <taxon>Tanacetum</taxon>
    </lineage>
</organism>
<evidence type="ECO:0000313" key="2">
    <source>
        <dbReference type="EMBL" id="GEU58210.1"/>
    </source>
</evidence>
<proteinExistence type="predicted"/>
<keyword evidence="2" id="KW-0695">RNA-directed DNA polymerase</keyword>
<dbReference type="EMBL" id="BKCJ010003962">
    <property type="protein sequence ID" value="GEU58210.1"/>
    <property type="molecule type" value="Genomic_DNA"/>
</dbReference>
<dbReference type="AlphaFoldDB" id="A0A6L2LAM6"/>
<gene>
    <name evidence="2" type="ORF">Tci_030188</name>
</gene>
<reference evidence="2" key="1">
    <citation type="journal article" date="2019" name="Sci. Rep.">
        <title>Draft genome of Tanacetum cinerariifolium, the natural source of mosquito coil.</title>
        <authorList>
            <person name="Yamashiro T."/>
            <person name="Shiraishi A."/>
            <person name="Satake H."/>
            <person name="Nakayama K."/>
        </authorList>
    </citation>
    <scope>NUCLEOTIDE SEQUENCE</scope>
</reference>
<sequence>MDECSWSSRSGLLGGDLAVLHLYNLQTYEFTIIIVDILKHVFSKGGPEEDPTDYPGNEGDDNDNESSDDEDDDDDVMKDEEEEEEEEHLALADPSVVPIDDLACITKFAAALPPSSPPPPENIKDECEEIEQVVAQQVINTIEAIAIYETKTNMAHKSMSQTKRQEDKVAENTSNKRKWEEVHAKKMSSLLAHVTIKETEDKLKDKRLEDVPIVQDFPKVYPEDLRGLPPTRQVKFQIDLIPGATTVA</sequence>
<feature type="compositionally biased region" description="Acidic residues" evidence="1">
    <location>
        <begin position="48"/>
        <end position="87"/>
    </location>
</feature>
<accession>A0A6L2LAM6</accession>
<evidence type="ECO:0000256" key="1">
    <source>
        <dbReference type="SAM" id="MobiDB-lite"/>
    </source>
</evidence>
<dbReference type="GO" id="GO:0003964">
    <property type="term" value="F:RNA-directed DNA polymerase activity"/>
    <property type="evidence" value="ECO:0007669"/>
    <property type="project" value="UniProtKB-KW"/>
</dbReference>
<feature type="region of interest" description="Disordered" evidence="1">
    <location>
        <begin position="45"/>
        <end position="93"/>
    </location>
</feature>
<keyword evidence="2" id="KW-0548">Nucleotidyltransferase</keyword>
<comment type="caution">
    <text evidence="2">The sequence shown here is derived from an EMBL/GenBank/DDBJ whole genome shotgun (WGS) entry which is preliminary data.</text>
</comment>
<name>A0A6L2LAM6_TANCI</name>
<protein>
    <submittedName>
        <fullName evidence="2">Putative reverse transcriptase domain-containing protein</fullName>
    </submittedName>
</protein>
<feature type="region of interest" description="Disordered" evidence="1">
    <location>
        <begin position="158"/>
        <end position="178"/>
    </location>
</feature>